<dbReference type="STRING" id="56216.A0A1A6HBH8"/>
<comment type="caution">
    <text evidence="2">The sequence shown here is derived from an EMBL/GenBank/DDBJ whole genome shotgun (WGS) entry which is preliminary data.</text>
</comment>
<organism evidence="2 3">
    <name type="scientific">Neotoma lepida</name>
    <name type="common">Desert woodrat</name>
    <dbReference type="NCBI Taxonomy" id="56216"/>
    <lineage>
        <taxon>Eukaryota</taxon>
        <taxon>Metazoa</taxon>
        <taxon>Chordata</taxon>
        <taxon>Craniata</taxon>
        <taxon>Vertebrata</taxon>
        <taxon>Euteleostomi</taxon>
        <taxon>Mammalia</taxon>
        <taxon>Eutheria</taxon>
        <taxon>Euarchontoglires</taxon>
        <taxon>Glires</taxon>
        <taxon>Rodentia</taxon>
        <taxon>Myomorpha</taxon>
        <taxon>Muroidea</taxon>
        <taxon>Cricetidae</taxon>
        <taxon>Neotominae</taxon>
        <taxon>Neotoma</taxon>
    </lineage>
</organism>
<dbReference type="AlphaFoldDB" id="A0A1A6HBH8"/>
<sequence>MTKAIRVPPLQMPYKELSPAPASQLSSRAAQGPSPSLASSWTGLPRQPISISGLLQRQCAGKCSASFLAPRLLSEEYIHEMFVQIQTQNLTLFSFLAVVQKPIRSASPGRMDTEKMSPFLPSTPANLRSAASPWHVYQLGLS</sequence>
<dbReference type="Proteomes" id="UP000092124">
    <property type="component" value="Unassembled WGS sequence"/>
</dbReference>
<evidence type="ECO:0000313" key="3">
    <source>
        <dbReference type="Proteomes" id="UP000092124"/>
    </source>
</evidence>
<keyword evidence="3" id="KW-1185">Reference proteome</keyword>
<evidence type="ECO:0000313" key="2">
    <source>
        <dbReference type="EMBL" id="OBS75649.1"/>
    </source>
</evidence>
<name>A0A1A6HBH8_NEOLE</name>
<dbReference type="OrthoDB" id="2535391at2759"/>
<gene>
    <name evidence="2" type="ORF">A6R68_17899</name>
</gene>
<dbReference type="EMBL" id="LZPO01035917">
    <property type="protein sequence ID" value="OBS75649.1"/>
    <property type="molecule type" value="Genomic_DNA"/>
</dbReference>
<protein>
    <submittedName>
        <fullName evidence="2">Uncharacterized protein</fullName>
    </submittedName>
</protein>
<feature type="non-terminal residue" evidence="2">
    <location>
        <position position="142"/>
    </location>
</feature>
<accession>A0A1A6HBH8</accession>
<feature type="region of interest" description="Disordered" evidence="1">
    <location>
        <begin position="21"/>
        <end position="41"/>
    </location>
</feature>
<reference evidence="2 3" key="1">
    <citation type="submission" date="2016-06" db="EMBL/GenBank/DDBJ databases">
        <title>The Draft Genome Sequence and Annotation of the Desert Woodrat Neotoma lepida.</title>
        <authorList>
            <person name="Campbell M."/>
            <person name="Oakeson K.F."/>
            <person name="Yandell M."/>
            <person name="Halpert J.R."/>
            <person name="Dearing D."/>
        </authorList>
    </citation>
    <scope>NUCLEOTIDE SEQUENCE [LARGE SCALE GENOMIC DNA]</scope>
    <source>
        <strain evidence="2">417</strain>
        <tissue evidence="2">Liver</tissue>
    </source>
</reference>
<proteinExistence type="predicted"/>
<evidence type="ECO:0000256" key="1">
    <source>
        <dbReference type="SAM" id="MobiDB-lite"/>
    </source>
</evidence>